<dbReference type="RefSeq" id="WP_035681986.1">
    <property type="nucleotide sequence ID" value="NZ_JPRL01000001.1"/>
</dbReference>
<evidence type="ECO:0000256" key="1">
    <source>
        <dbReference type="SAM" id="Phobius"/>
    </source>
</evidence>
<protein>
    <submittedName>
        <fullName evidence="2">Uncharacterized protein</fullName>
    </submittedName>
</protein>
<dbReference type="Proteomes" id="UP000028715">
    <property type="component" value="Unassembled WGS sequence"/>
</dbReference>
<comment type="caution">
    <text evidence="2">The sequence shown here is derived from an EMBL/GenBank/DDBJ whole genome shotgun (WGS) entry which is preliminary data.</text>
</comment>
<feature type="transmembrane region" description="Helical" evidence="1">
    <location>
        <begin position="169"/>
        <end position="186"/>
    </location>
</feature>
<evidence type="ECO:0000313" key="2">
    <source>
        <dbReference type="EMBL" id="KFF04993.1"/>
    </source>
</evidence>
<keyword evidence="1" id="KW-0472">Membrane</keyword>
<feature type="transmembrane region" description="Helical" evidence="1">
    <location>
        <begin position="45"/>
        <end position="65"/>
    </location>
</feature>
<keyword evidence="1" id="KW-1133">Transmembrane helix</keyword>
<feature type="transmembrane region" description="Helical" evidence="1">
    <location>
        <begin position="144"/>
        <end position="163"/>
    </location>
</feature>
<gene>
    <name evidence="2" type="ORF">IW19_05380</name>
</gene>
<sequence>MKETVSVEQALNKGRLQLKYLPMIATFSCIGISIFLFYLKKIDGWIVFAGFVIGFSLGWLVWSYFANIWKVWAYENVRNVHELKRKAIEENLIWESGSWFEKTEFRNYEQKQKLNRLEKKFLEKDIFIDDISVPKETIIRYSRITIFFLLIIYLFIAITGVYFVLEKEYFGLVPLAVGLYMSYNQIKKILDKRPQIIINAEGIKLKDEQQLFKWKNIRNDRVFTQKRGKNTTTYLAFNDKMIDIDELDVKYKELENLLHVYRVRSENTI</sequence>
<keyword evidence="1" id="KW-0812">Transmembrane</keyword>
<dbReference type="EMBL" id="JPRL01000001">
    <property type="protein sequence ID" value="KFF04993.1"/>
    <property type="molecule type" value="Genomic_DNA"/>
</dbReference>
<dbReference type="STRING" id="362418.IW19_05380"/>
<reference evidence="2 3" key="1">
    <citation type="submission" date="2014-07" db="EMBL/GenBank/DDBJ databases">
        <title>Genome of Flavobacterium reichenbachii LMG 25512.</title>
        <authorList>
            <person name="Stropko S.J."/>
            <person name="Pipes S.E."/>
            <person name="Newman J.D."/>
        </authorList>
    </citation>
    <scope>NUCLEOTIDE SEQUENCE [LARGE SCALE GENOMIC DNA]</scope>
    <source>
        <strain evidence="2 3">LMG 25512</strain>
    </source>
</reference>
<keyword evidence="3" id="KW-1185">Reference proteome</keyword>
<dbReference type="AlphaFoldDB" id="A0A085ZKM9"/>
<dbReference type="eggNOG" id="ENOG502ZAWQ">
    <property type="taxonomic scope" value="Bacteria"/>
</dbReference>
<name>A0A085ZKM9_9FLAO</name>
<organism evidence="2 3">
    <name type="scientific">Flavobacterium reichenbachii</name>
    <dbReference type="NCBI Taxonomy" id="362418"/>
    <lineage>
        <taxon>Bacteria</taxon>
        <taxon>Pseudomonadati</taxon>
        <taxon>Bacteroidota</taxon>
        <taxon>Flavobacteriia</taxon>
        <taxon>Flavobacteriales</taxon>
        <taxon>Flavobacteriaceae</taxon>
        <taxon>Flavobacterium</taxon>
    </lineage>
</organism>
<dbReference type="OrthoDB" id="7172951at2"/>
<accession>A0A085ZKM9</accession>
<feature type="transmembrane region" description="Helical" evidence="1">
    <location>
        <begin position="20"/>
        <end position="39"/>
    </location>
</feature>
<proteinExistence type="predicted"/>
<evidence type="ECO:0000313" key="3">
    <source>
        <dbReference type="Proteomes" id="UP000028715"/>
    </source>
</evidence>